<evidence type="ECO:0000256" key="3">
    <source>
        <dbReference type="ARBA" id="ARBA00022723"/>
    </source>
</evidence>
<name>A0A0C9THP6_PAXIN</name>
<accession>A0A0C9THP6</accession>
<keyword evidence="2" id="KW-0808">Transferase</keyword>
<dbReference type="Proteomes" id="UP000053647">
    <property type="component" value="Unassembled WGS sequence"/>
</dbReference>
<keyword evidence="12" id="KW-1185">Reference proteome</keyword>
<protein>
    <recommendedName>
        <fullName evidence="13">RING-type E3 ubiquitin transferase</fullName>
    </recommendedName>
</protein>
<evidence type="ECO:0000256" key="1">
    <source>
        <dbReference type="ARBA" id="ARBA00004906"/>
    </source>
</evidence>
<sequence length="383" mass="42791">MLSVHDAGNIVRIRLSGSAKEAMGAMKVRVENLAKGEMVEGWHRSFCFSNNPFLRRVFVETGAYVRADWKRQSLKVYGPPRAVDHARNVIKNELERLAPLDYTVTLLRRSVGFFVREGIPQLKETLGENNVRFATFSRKITVTGSEEARHALECLIALSLKGDHVLPNTSQGEQTCPICYDDVTSPQQLGCGHVYCAACLRHFLSSALDSDQLPLTCLGDEARCHVPIPIPTIQQFLPPTSFNRLLEAAFDSHVSKHPEEFKCCKTPDCTQLYRPVRPRDPAKTLHCPSCFAAVCNACNEDSHEGLTCAQSRLRKNQAEQDRLNDAWIASQGGRVKKCPRCSVPIEKTYGCNHMTCRCGAHVCWVCLGIFTAETIYPHLHTAH</sequence>
<dbReference type="GO" id="GO:0043161">
    <property type="term" value="P:proteasome-mediated ubiquitin-dependent protein catabolic process"/>
    <property type="evidence" value="ECO:0007669"/>
    <property type="project" value="TreeGrafter"/>
</dbReference>
<dbReference type="Gene3D" id="1.20.120.1750">
    <property type="match status" value="1"/>
</dbReference>
<proteinExistence type="predicted"/>
<dbReference type="Pfam" id="PF13445">
    <property type="entry name" value="zf-RING_UBOX"/>
    <property type="match status" value="1"/>
</dbReference>
<evidence type="ECO:0000256" key="5">
    <source>
        <dbReference type="ARBA" id="ARBA00022771"/>
    </source>
</evidence>
<dbReference type="PANTHER" id="PTHR22770">
    <property type="entry name" value="UBIQUITIN CONJUGATING ENZYME 7 INTERACTING PROTEIN-RELATED"/>
    <property type="match status" value="1"/>
</dbReference>
<dbReference type="SUPFAM" id="SSF57850">
    <property type="entry name" value="RING/U-box"/>
    <property type="match status" value="2"/>
</dbReference>
<dbReference type="Gene3D" id="3.30.40.10">
    <property type="entry name" value="Zinc/RING finger domain, C3HC4 (zinc finger)"/>
    <property type="match status" value="1"/>
</dbReference>
<dbReference type="HOGENOM" id="CLU_004235_3_2_1"/>
<evidence type="ECO:0000313" key="11">
    <source>
        <dbReference type="EMBL" id="KIJ15160.1"/>
    </source>
</evidence>
<keyword evidence="5 8" id="KW-0863">Zinc-finger</keyword>
<dbReference type="InterPro" id="IPR027370">
    <property type="entry name" value="Znf-RING_euk"/>
</dbReference>
<gene>
    <name evidence="11" type="ORF">PAXINDRAFT_77956</name>
</gene>
<dbReference type="PANTHER" id="PTHR22770:SF13">
    <property type="entry name" value="RING-TYPE DOMAIN-CONTAINING PROTEIN"/>
    <property type="match status" value="1"/>
</dbReference>
<evidence type="ECO:0000256" key="7">
    <source>
        <dbReference type="ARBA" id="ARBA00022833"/>
    </source>
</evidence>
<evidence type="ECO:0008006" key="13">
    <source>
        <dbReference type="Google" id="ProtNLM"/>
    </source>
</evidence>
<keyword evidence="6" id="KW-0833">Ubl conjugation pathway</keyword>
<dbReference type="Pfam" id="PF01485">
    <property type="entry name" value="IBR"/>
    <property type="match status" value="1"/>
</dbReference>
<feature type="domain" description="RING-type" evidence="9">
    <location>
        <begin position="176"/>
        <end position="217"/>
    </location>
</feature>
<dbReference type="InterPro" id="IPR051628">
    <property type="entry name" value="LUBAC_E3_Ligases"/>
</dbReference>
<reference evidence="11 12" key="1">
    <citation type="submission" date="2014-06" db="EMBL/GenBank/DDBJ databases">
        <authorList>
            <consortium name="DOE Joint Genome Institute"/>
            <person name="Kuo A."/>
            <person name="Kohler A."/>
            <person name="Nagy L.G."/>
            <person name="Floudas D."/>
            <person name="Copeland A."/>
            <person name="Barry K.W."/>
            <person name="Cichocki N."/>
            <person name="Veneault-Fourrey C."/>
            <person name="LaButti K."/>
            <person name="Lindquist E.A."/>
            <person name="Lipzen A."/>
            <person name="Lundell T."/>
            <person name="Morin E."/>
            <person name="Murat C."/>
            <person name="Sun H."/>
            <person name="Tunlid A."/>
            <person name="Henrissat B."/>
            <person name="Grigoriev I.V."/>
            <person name="Hibbett D.S."/>
            <person name="Martin F."/>
            <person name="Nordberg H.P."/>
            <person name="Cantor M.N."/>
            <person name="Hua S.X."/>
        </authorList>
    </citation>
    <scope>NUCLEOTIDE SEQUENCE [LARGE SCALE GENOMIC DNA]</scope>
    <source>
        <strain evidence="11 12">ATCC 200175</strain>
    </source>
</reference>
<evidence type="ECO:0000313" key="12">
    <source>
        <dbReference type="Proteomes" id="UP000053647"/>
    </source>
</evidence>
<keyword evidence="3" id="KW-0479">Metal-binding</keyword>
<dbReference type="CDD" id="cd20335">
    <property type="entry name" value="BRcat_RBR"/>
    <property type="match status" value="1"/>
</dbReference>
<evidence type="ECO:0000256" key="6">
    <source>
        <dbReference type="ARBA" id="ARBA00022786"/>
    </source>
</evidence>
<dbReference type="PROSITE" id="PS50089">
    <property type="entry name" value="ZF_RING_2"/>
    <property type="match status" value="1"/>
</dbReference>
<keyword evidence="7" id="KW-0862">Zinc</keyword>
<keyword evidence="4" id="KW-0677">Repeat</keyword>
<dbReference type="GO" id="GO:0000151">
    <property type="term" value="C:ubiquitin ligase complex"/>
    <property type="evidence" value="ECO:0007669"/>
    <property type="project" value="TreeGrafter"/>
</dbReference>
<organism evidence="11 12">
    <name type="scientific">Paxillus involutus ATCC 200175</name>
    <dbReference type="NCBI Taxonomy" id="664439"/>
    <lineage>
        <taxon>Eukaryota</taxon>
        <taxon>Fungi</taxon>
        <taxon>Dikarya</taxon>
        <taxon>Basidiomycota</taxon>
        <taxon>Agaricomycotina</taxon>
        <taxon>Agaricomycetes</taxon>
        <taxon>Agaricomycetidae</taxon>
        <taxon>Boletales</taxon>
        <taxon>Paxilineae</taxon>
        <taxon>Paxillaceae</taxon>
        <taxon>Paxillus</taxon>
    </lineage>
</organism>
<evidence type="ECO:0000259" key="9">
    <source>
        <dbReference type="PROSITE" id="PS50089"/>
    </source>
</evidence>
<dbReference type="Pfam" id="PF22191">
    <property type="entry name" value="IBR_1"/>
    <property type="match status" value="1"/>
</dbReference>
<dbReference type="GO" id="GO:0004842">
    <property type="term" value="F:ubiquitin-protein transferase activity"/>
    <property type="evidence" value="ECO:0007669"/>
    <property type="project" value="TreeGrafter"/>
</dbReference>
<feature type="domain" description="RING-type" evidence="10">
    <location>
        <begin position="172"/>
        <end position="383"/>
    </location>
</feature>
<dbReference type="PROSITE" id="PS51873">
    <property type="entry name" value="TRIAD"/>
    <property type="match status" value="1"/>
</dbReference>
<evidence type="ECO:0000259" key="10">
    <source>
        <dbReference type="PROSITE" id="PS51873"/>
    </source>
</evidence>
<dbReference type="PROSITE" id="PS00518">
    <property type="entry name" value="ZF_RING_1"/>
    <property type="match status" value="1"/>
</dbReference>
<dbReference type="GO" id="GO:0043130">
    <property type="term" value="F:ubiquitin binding"/>
    <property type="evidence" value="ECO:0007669"/>
    <property type="project" value="TreeGrafter"/>
</dbReference>
<comment type="pathway">
    <text evidence="1">Protein modification; protein ubiquitination.</text>
</comment>
<evidence type="ECO:0000256" key="2">
    <source>
        <dbReference type="ARBA" id="ARBA00022679"/>
    </source>
</evidence>
<dbReference type="GO" id="GO:0008270">
    <property type="term" value="F:zinc ion binding"/>
    <property type="evidence" value="ECO:0007669"/>
    <property type="project" value="UniProtKB-KW"/>
</dbReference>
<dbReference type="InterPro" id="IPR001841">
    <property type="entry name" value="Znf_RING"/>
</dbReference>
<dbReference type="GO" id="GO:0097039">
    <property type="term" value="P:protein linear polyubiquitination"/>
    <property type="evidence" value="ECO:0007669"/>
    <property type="project" value="TreeGrafter"/>
</dbReference>
<dbReference type="EMBL" id="KN819338">
    <property type="protein sequence ID" value="KIJ15160.1"/>
    <property type="molecule type" value="Genomic_DNA"/>
</dbReference>
<reference evidence="12" key="2">
    <citation type="submission" date="2015-01" db="EMBL/GenBank/DDBJ databases">
        <title>Evolutionary Origins and Diversification of the Mycorrhizal Mutualists.</title>
        <authorList>
            <consortium name="DOE Joint Genome Institute"/>
            <consortium name="Mycorrhizal Genomics Consortium"/>
            <person name="Kohler A."/>
            <person name="Kuo A."/>
            <person name="Nagy L.G."/>
            <person name="Floudas D."/>
            <person name="Copeland A."/>
            <person name="Barry K.W."/>
            <person name="Cichocki N."/>
            <person name="Veneault-Fourrey C."/>
            <person name="LaButti K."/>
            <person name="Lindquist E.A."/>
            <person name="Lipzen A."/>
            <person name="Lundell T."/>
            <person name="Morin E."/>
            <person name="Murat C."/>
            <person name="Riley R."/>
            <person name="Ohm R."/>
            <person name="Sun H."/>
            <person name="Tunlid A."/>
            <person name="Henrissat B."/>
            <person name="Grigoriev I.V."/>
            <person name="Hibbett D.S."/>
            <person name="Martin F."/>
        </authorList>
    </citation>
    <scope>NUCLEOTIDE SEQUENCE [LARGE SCALE GENOMIC DNA]</scope>
    <source>
        <strain evidence="12">ATCC 200175</strain>
    </source>
</reference>
<evidence type="ECO:0000256" key="8">
    <source>
        <dbReference type="PROSITE-ProRule" id="PRU00175"/>
    </source>
</evidence>
<dbReference type="SMART" id="SM00647">
    <property type="entry name" value="IBR"/>
    <property type="match status" value="2"/>
</dbReference>
<dbReference type="InterPro" id="IPR002867">
    <property type="entry name" value="IBR_dom"/>
</dbReference>
<dbReference type="AlphaFoldDB" id="A0A0C9THP6"/>
<dbReference type="InterPro" id="IPR017907">
    <property type="entry name" value="Znf_RING_CS"/>
</dbReference>
<evidence type="ECO:0000256" key="4">
    <source>
        <dbReference type="ARBA" id="ARBA00022737"/>
    </source>
</evidence>
<dbReference type="InterPro" id="IPR013083">
    <property type="entry name" value="Znf_RING/FYVE/PHD"/>
</dbReference>
<dbReference type="InterPro" id="IPR044066">
    <property type="entry name" value="TRIAD_supradom"/>
</dbReference>
<dbReference type="OrthoDB" id="1431934at2759"/>